<gene>
    <name evidence="1" type="ORF">GGP45_003213</name>
</gene>
<evidence type="ECO:0000313" key="1">
    <source>
        <dbReference type="EMBL" id="MCS4122845.1"/>
    </source>
</evidence>
<dbReference type="AlphaFoldDB" id="A0A9X2ZU40"/>
<evidence type="ECO:0000313" key="2">
    <source>
        <dbReference type="Proteomes" id="UP001155144"/>
    </source>
</evidence>
<reference evidence="1" key="1">
    <citation type="submission" date="2022-08" db="EMBL/GenBank/DDBJ databases">
        <title>Genomic Encyclopedia of Type Strains, Phase V (KMG-V): Genome sequencing to study the core and pangenomes of soil and plant-associated prokaryotes.</title>
        <authorList>
            <person name="Whitman W."/>
        </authorList>
    </citation>
    <scope>NUCLEOTIDE SEQUENCE</scope>
    <source>
        <strain evidence="1">SP3026</strain>
    </source>
</reference>
<name>A0A9X2ZU40_9BACT</name>
<comment type="caution">
    <text evidence="1">The sequence shown here is derived from an EMBL/GenBank/DDBJ whole genome shotgun (WGS) entry which is preliminary data.</text>
</comment>
<protein>
    <submittedName>
        <fullName evidence="1">Uncharacterized protein</fullName>
    </submittedName>
</protein>
<proteinExistence type="predicted"/>
<dbReference type="EMBL" id="JANUBL010000011">
    <property type="protein sequence ID" value="MCS4122845.1"/>
    <property type="molecule type" value="Genomic_DNA"/>
</dbReference>
<sequence length="84" mass="8804">MHFCRMSLHRAAGSCRCGAGSLWDGIVSARLSDIAGALETTSQTILGAVKRKGIEPMLDTADPATQMLTEEERGGRVLVASSVG</sequence>
<dbReference type="Proteomes" id="UP001155144">
    <property type="component" value="Unassembled WGS sequence"/>
</dbReference>
<organism evidence="1 2">
    <name type="scientific">Salinibacter ruber</name>
    <dbReference type="NCBI Taxonomy" id="146919"/>
    <lineage>
        <taxon>Bacteria</taxon>
        <taxon>Pseudomonadati</taxon>
        <taxon>Rhodothermota</taxon>
        <taxon>Rhodothermia</taxon>
        <taxon>Rhodothermales</taxon>
        <taxon>Salinibacteraceae</taxon>
        <taxon>Salinibacter</taxon>
    </lineage>
</organism>
<accession>A0A9X2ZU40</accession>